<reference evidence="1" key="1">
    <citation type="submission" date="2014-09" db="EMBL/GenBank/DDBJ databases">
        <authorList>
            <person name="Magalhaes I.L.F."/>
            <person name="Oliveira U."/>
            <person name="Santos F.R."/>
            <person name="Vidigal T.H.D.A."/>
            <person name="Brescovit A.D."/>
            <person name="Santos A.J."/>
        </authorList>
    </citation>
    <scope>NUCLEOTIDE SEQUENCE</scope>
    <source>
        <tissue evidence="1">Shoot tissue taken approximately 20 cm above the soil surface</tissue>
    </source>
</reference>
<sequence>MQKRNMKMARDKVPLPPFRKKAYCPNSTPQSLPFLSYPTIIKQYHQLPSAAHNQDSDCIIGGKRSVPLTV</sequence>
<dbReference type="AlphaFoldDB" id="A0A0A9FY29"/>
<dbReference type="EMBL" id="GBRH01180739">
    <property type="protein sequence ID" value="JAE17157.1"/>
    <property type="molecule type" value="Transcribed_RNA"/>
</dbReference>
<name>A0A0A9FY29_ARUDO</name>
<proteinExistence type="predicted"/>
<reference evidence="1" key="2">
    <citation type="journal article" date="2015" name="Data Brief">
        <title>Shoot transcriptome of the giant reed, Arundo donax.</title>
        <authorList>
            <person name="Barrero R.A."/>
            <person name="Guerrero F.D."/>
            <person name="Moolhuijzen P."/>
            <person name="Goolsby J.A."/>
            <person name="Tidwell J."/>
            <person name="Bellgard S.E."/>
            <person name="Bellgard M.I."/>
        </authorList>
    </citation>
    <scope>NUCLEOTIDE SEQUENCE</scope>
    <source>
        <tissue evidence="1">Shoot tissue taken approximately 20 cm above the soil surface</tissue>
    </source>
</reference>
<evidence type="ECO:0000313" key="1">
    <source>
        <dbReference type="EMBL" id="JAE17157.1"/>
    </source>
</evidence>
<accession>A0A0A9FY29</accession>
<organism evidence="1">
    <name type="scientific">Arundo donax</name>
    <name type="common">Giant reed</name>
    <name type="synonym">Donax arundinaceus</name>
    <dbReference type="NCBI Taxonomy" id="35708"/>
    <lineage>
        <taxon>Eukaryota</taxon>
        <taxon>Viridiplantae</taxon>
        <taxon>Streptophyta</taxon>
        <taxon>Embryophyta</taxon>
        <taxon>Tracheophyta</taxon>
        <taxon>Spermatophyta</taxon>
        <taxon>Magnoliopsida</taxon>
        <taxon>Liliopsida</taxon>
        <taxon>Poales</taxon>
        <taxon>Poaceae</taxon>
        <taxon>PACMAD clade</taxon>
        <taxon>Arundinoideae</taxon>
        <taxon>Arundineae</taxon>
        <taxon>Arundo</taxon>
    </lineage>
</organism>
<protein>
    <submittedName>
        <fullName evidence="1">Uncharacterized protein</fullName>
    </submittedName>
</protein>